<dbReference type="eggNOG" id="COG5263">
    <property type="taxonomic scope" value="Bacteria"/>
</dbReference>
<evidence type="ECO:0000256" key="3">
    <source>
        <dbReference type="SAM" id="SignalP"/>
    </source>
</evidence>
<dbReference type="HOGENOM" id="CLU_020400_0_0_9"/>
<dbReference type="EMBL" id="CP004121">
    <property type="protein sequence ID" value="AGF57172.1"/>
    <property type="molecule type" value="Genomic_DNA"/>
</dbReference>
<evidence type="ECO:0008006" key="6">
    <source>
        <dbReference type="Google" id="ProtNLM"/>
    </source>
</evidence>
<dbReference type="Proteomes" id="UP000011728">
    <property type="component" value="Chromosome"/>
</dbReference>
<proteinExistence type="predicted"/>
<dbReference type="Pfam" id="PF19127">
    <property type="entry name" value="Choline_bind_3"/>
    <property type="match status" value="1"/>
</dbReference>
<dbReference type="AlphaFoldDB" id="M1N0W1"/>
<name>M1N0W1_9CLOT</name>
<sequence>MLKRISKMTSLLVCAASIISIVPAMAADVKKVDSQDGTVYAAKAKGAGIYIDGEINGKDEAEYFMTPDGKYNSIDGIDAGLAVDDLLLNQYLVMDDNDTVADIKDNYKIVDGKKRSDLQDDVATTLRKKIKNDNDGRFSDSDKQFTTTNKFLDGGSGLSAYTYTLKTPFNIGATSIKTTDTVYVDYAGNYVDADYNLGNMRVGTTTSSSVYIKNTKDTYEIKDNIGTGDHELKAVISNSSYITVSSDVVYRWANLSIFEKDKGADDSTYTNVTDTILFGGKGTLFTSGSGLNKSVAVLQQFTKATATDDIDGIKYPKDSTVYFCAKYDSKSSTNGGVSDKLVLGKSVADASSKTGHTISAAKMTGDATGFVSAALDTSTAGSHKLYAETVKLKSENGFNHLDISDSDSIDVPDNYAIQTGSGTLWGLDSGYVKQWDKSNDNFAKVYKVDGGLNNISVGNKDIMILWNEDDKNYSIINNTSKTGTTASTATTNAGTAATTTAATATAGWVKAADGTWTYNKTDGTKAIGWLKDGTAWYYFKTDGVMSTGWSKDGGNWYYLNASGAMQTGWINDNGTWYYCNASGVMQANTTVDGYVLGASGAWIK</sequence>
<dbReference type="Pfam" id="PF01473">
    <property type="entry name" value="Choline_bind_1"/>
    <property type="match status" value="1"/>
</dbReference>
<protein>
    <recommendedName>
        <fullName evidence="6">Cell wall binding repeat-containing protein</fullName>
    </recommendedName>
</protein>
<feature type="signal peptide" evidence="3">
    <location>
        <begin position="1"/>
        <end position="26"/>
    </location>
</feature>
<dbReference type="Gene3D" id="2.10.270.10">
    <property type="entry name" value="Cholin Binding"/>
    <property type="match status" value="1"/>
</dbReference>
<organism evidence="4 5">
    <name type="scientific">Clostridium saccharoperbutylacetonicum N1-4(HMT)</name>
    <dbReference type="NCBI Taxonomy" id="931276"/>
    <lineage>
        <taxon>Bacteria</taxon>
        <taxon>Bacillati</taxon>
        <taxon>Bacillota</taxon>
        <taxon>Clostridia</taxon>
        <taxon>Eubacteriales</taxon>
        <taxon>Clostridiaceae</taxon>
        <taxon>Clostridium</taxon>
    </lineage>
</organism>
<feature type="repeat" description="Cell wall-binding" evidence="2">
    <location>
        <begin position="566"/>
        <end position="585"/>
    </location>
</feature>
<dbReference type="STRING" id="36745.CLSAP_31740"/>
<dbReference type="InterPro" id="IPR018337">
    <property type="entry name" value="Cell_wall/Cho-bd_repeat"/>
</dbReference>
<dbReference type="PROSITE" id="PS51170">
    <property type="entry name" value="CW"/>
    <property type="match status" value="3"/>
</dbReference>
<keyword evidence="5" id="KW-1185">Reference proteome</keyword>
<gene>
    <name evidence="4" type="ORF">Cspa_c34110</name>
</gene>
<keyword evidence="3" id="KW-0732">Signal</keyword>
<evidence type="ECO:0000313" key="5">
    <source>
        <dbReference type="Proteomes" id="UP000011728"/>
    </source>
</evidence>
<evidence type="ECO:0000256" key="2">
    <source>
        <dbReference type="PROSITE-ProRule" id="PRU00591"/>
    </source>
</evidence>
<dbReference type="PATRIC" id="fig|931276.5.peg.3437"/>
<accession>M1N0W1</accession>
<dbReference type="RefSeq" id="WP_015393490.1">
    <property type="nucleotide sequence ID" value="NC_020291.1"/>
</dbReference>
<dbReference type="SUPFAM" id="SSF69360">
    <property type="entry name" value="Cell wall binding repeat"/>
    <property type="match status" value="1"/>
</dbReference>
<reference evidence="4 5" key="1">
    <citation type="submission" date="2013-02" db="EMBL/GenBank/DDBJ databases">
        <title>Genome sequence of Clostridium saccharoperbutylacetonicum N1-4(HMT).</title>
        <authorList>
            <person name="Poehlein A."/>
            <person name="Daniel R."/>
        </authorList>
    </citation>
    <scope>NUCLEOTIDE SEQUENCE [LARGE SCALE GENOMIC DNA]</scope>
    <source>
        <strain evidence="5">N1-4(HMT)</strain>
    </source>
</reference>
<dbReference type="KEGG" id="csr:Cspa_c34110"/>
<feature type="repeat" description="Cell wall-binding" evidence="2">
    <location>
        <begin position="546"/>
        <end position="565"/>
    </location>
</feature>
<keyword evidence="1" id="KW-0677">Repeat</keyword>
<evidence type="ECO:0000256" key="1">
    <source>
        <dbReference type="ARBA" id="ARBA00022737"/>
    </source>
</evidence>
<feature type="repeat" description="Cell wall-binding" evidence="2">
    <location>
        <begin position="526"/>
        <end position="545"/>
    </location>
</feature>
<evidence type="ECO:0000313" key="4">
    <source>
        <dbReference type="EMBL" id="AGF57172.1"/>
    </source>
</evidence>
<feature type="chain" id="PRO_5004015887" description="Cell wall binding repeat-containing protein" evidence="3">
    <location>
        <begin position="27"/>
        <end position="604"/>
    </location>
</feature>
<dbReference type="OrthoDB" id="1937958at2"/>